<evidence type="ECO:0000256" key="1">
    <source>
        <dbReference type="SAM" id="MobiDB-lite"/>
    </source>
</evidence>
<accession>A0AAD8KUR7</accession>
<dbReference type="Proteomes" id="UP001229421">
    <property type="component" value="Unassembled WGS sequence"/>
</dbReference>
<dbReference type="AlphaFoldDB" id="A0AAD8KUR7"/>
<evidence type="ECO:0000313" key="2">
    <source>
        <dbReference type="EMBL" id="KAK1427601.1"/>
    </source>
</evidence>
<protein>
    <recommendedName>
        <fullName evidence="4">Transposase</fullName>
    </recommendedName>
</protein>
<evidence type="ECO:0008006" key="4">
    <source>
        <dbReference type="Google" id="ProtNLM"/>
    </source>
</evidence>
<gene>
    <name evidence="2" type="ORF">QVD17_16289</name>
</gene>
<evidence type="ECO:0000313" key="3">
    <source>
        <dbReference type="Proteomes" id="UP001229421"/>
    </source>
</evidence>
<dbReference type="InterPro" id="IPR004252">
    <property type="entry name" value="Probable_transposase_24"/>
</dbReference>
<keyword evidence="3" id="KW-1185">Reference proteome</keyword>
<feature type="region of interest" description="Disordered" evidence="1">
    <location>
        <begin position="90"/>
        <end position="119"/>
    </location>
</feature>
<dbReference type="EMBL" id="JAUHHV010000004">
    <property type="protein sequence ID" value="KAK1427601.1"/>
    <property type="molecule type" value="Genomic_DNA"/>
</dbReference>
<reference evidence="2" key="1">
    <citation type="journal article" date="2023" name="bioRxiv">
        <title>Improved chromosome-level genome assembly for marigold (Tagetes erecta).</title>
        <authorList>
            <person name="Jiang F."/>
            <person name="Yuan L."/>
            <person name="Wang S."/>
            <person name="Wang H."/>
            <person name="Xu D."/>
            <person name="Wang A."/>
            <person name="Fan W."/>
        </authorList>
    </citation>
    <scope>NUCLEOTIDE SEQUENCE</scope>
    <source>
        <strain evidence="2">WSJ</strain>
        <tissue evidence="2">Leaf</tissue>
    </source>
</reference>
<organism evidence="2 3">
    <name type="scientific">Tagetes erecta</name>
    <name type="common">African marigold</name>
    <dbReference type="NCBI Taxonomy" id="13708"/>
    <lineage>
        <taxon>Eukaryota</taxon>
        <taxon>Viridiplantae</taxon>
        <taxon>Streptophyta</taxon>
        <taxon>Embryophyta</taxon>
        <taxon>Tracheophyta</taxon>
        <taxon>Spermatophyta</taxon>
        <taxon>Magnoliopsida</taxon>
        <taxon>eudicotyledons</taxon>
        <taxon>Gunneridae</taxon>
        <taxon>Pentapetalae</taxon>
        <taxon>asterids</taxon>
        <taxon>campanulids</taxon>
        <taxon>Asterales</taxon>
        <taxon>Asteraceae</taxon>
        <taxon>Asteroideae</taxon>
        <taxon>Heliantheae alliance</taxon>
        <taxon>Tageteae</taxon>
        <taxon>Tagetes</taxon>
    </lineage>
</organism>
<dbReference type="PANTHER" id="PTHR33144">
    <property type="entry name" value="OS10G0409366 PROTEIN-RELATED"/>
    <property type="match status" value="1"/>
</dbReference>
<dbReference type="PANTHER" id="PTHR33144:SF50">
    <property type="entry name" value="OS03G0714750 PROTEIN"/>
    <property type="match status" value="1"/>
</dbReference>
<dbReference type="Pfam" id="PF03004">
    <property type="entry name" value="Transposase_24"/>
    <property type="match status" value="1"/>
</dbReference>
<proteinExistence type="predicted"/>
<sequence length="484" mass="54514">MGVTNIVNSLTSLVESQKMKKKIVKQNTHNNDVDFIPNPNDDSEEDCQQVARGGVVSNKQRSRQYISPMSSNRVANLNRLRRVVAPNVLKKGPSTSLKPTRQRPIGTLSNEGGAKRSMPLVDEDDDEIFEGNGVAMEIDDVDKDYQHEDHDYSEDEDNIQELLQVPPKQQAIGSGSKGSPKKVRGYTQKKDIWDMINTQRICVIFNKYGKPIGDEGNELVQFLGTLVRMVEHVSIEYSDWRKVPIKDKESMYKIVKFDILPKETNVIKQSILHSMGRKWKAWKCSLKASSYDPSLTVDEIMAQKVNSDKRVNPTQFKKLVTQWFTPEYHRTCDDKRLSRSRMNEPHVSGTKSFARLAYEMASLKDIANDSTITSSDPNDYTNDDYAKVKGSEKRGYVRLLGRMPTIKSNVAPSVDSQNDNKLMSVVNALAIIIQEHIPNVNLSSVLSNLNMQVPGIGSLTHNNSISVNEISSSRSHNDNETVRG</sequence>
<comment type="caution">
    <text evidence="2">The sequence shown here is derived from an EMBL/GenBank/DDBJ whole genome shotgun (WGS) entry which is preliminary data.</text>
</comment>
<name>A0AAD8KUR7_TARER</name>